<sequence length="109" mass="11585">SLEDDSDSDDEPDVLIIQSTPTPLVPIFDEAKTQNDGTTSNLAQINEDNLDELAELQALQRQEQEGKEEANRLELAFPSLNLILGIGTASIGSSLFAGSTPPVFAGSTP</sequence>
<comment type="caution">
    <text evidence="3">The sequence shown here is derived from an EMBL/GenBank/DDBJ whole genome shotgun (WGS) entry which is preliminary data.</text>
</comment>
<gene>
    <name evidence="3" type="ORF">Tci_907162</name>
</gene>
<dbReference type="EMBL" id="BKCJ011455802">
    <property type="protein sequence ID" value="GFD35193.1"/>
    <property type="molecule type" value="Genomic_DNA"/>
</dbReference>
<proteinExistence type="predicted"/>
<protein>
    <submittedName>
        <fullName evidence="3">Uncharacterized protein</fullName>
    </submittedName>
</protein>
<evidence type="ECO:0000256" key="1">
    <source>
        <dbReference type="SAM" id="Coils"/>
    </source>
</evidence>
<accession>A0A699VLI3</accession>
<evidence type="ECO:0000256" key="2">
    <source>
        <dbReference type="SAM" id="MobiDB-lite"/>
    </source>
</evidence>
<feature type="compositionally biased region" description="Acidic residues" evidence="2">
    <location>
        <begin position="1"/>
        <end position="13"/>
    </location>
</feature>
<evidence type="ECO:0000313" key="3">
    <source>
        <dbReference type="EMBL" id="GFD35193.1"/>
    </source>
</evidence>
<reference evidence="3" key="1">
    <citation type="journal article" date="2019" name="Sci. Rep.">
        <title>Draft genome of Tanacetum cinerariifolium, the natural source of mosquito coil.</title>
        <authorList>
            <person name="Yamashiro T."/>
            <person name="Shiraishi A."/>
            <person name="Satake H."/>
            <person name="Nakayama K."/>
        </authorList>
    </citation>
    <scope>NUCLEOTIDE SEQUENCE</scope>
</reference>
<name>A0A699VLI3_TANCI</name>
<dbReference type="AlphaFoldDB" id="A0A699VLI3"/>
<keyword evidence="1" id="KW-0175">Coiled coil</keyword>
<organism evidence="3">
    <name type="scientific">Tanacetum cinerariifolium</name>
    <name type="common">Dalmatian daisy</name>
    <name type="synonym">Chrysanthemum cinerariifolium</name>
    <dbReference type="NCBI Taxonomy" id="118510"/>
    <lineage>
        <taxon>Eukaryota</taxon>
        <taxon>Viridiplantae</taxon>
        <taxon>Streptophyta</taxon>
        <taxon>Embryophyta</taxon>
        <taxon>Tracheophyta</taxon>
        <taxon>Spermatophyta</taxon>
        <taxon>Magnoliopsida</taxon>
        <taxon>eudicotyledons</taxon>
        <taxon>Gunneridae</taxon>
        <taxon>Pentapetalae</taxon>
        <taxon>asterids</taxon>
        <taxon>campanulids</taxon>
        <taxon>Asterales</taxon>
        <taxon>Asteraceae</taxon>
        <taxon>Asteroideae</taxon>
        <taxon>Anthemideae</taxon>
        <taxon>Anthemidinae</taxon>
        <taxon>Tanacetum</taxon>
    </lineage>
</organism>
<feature type="region of interest" description="Disordered" evidence="2">
    <location>
        <begin position="1"/>
        <end position="21"/>
    </location>
</feature>
<feature type="non-terminal residue" evidence="3">
    <location>
        <position position="1"/>
    </location>
</feature>
<feature type="coiled-coil region" evidence="1">
    <location>
        <begin position="42"/>
        <end position="76"/>
    </location>
</feature>